<reference evidence="1" key="3">
    <citation type="submission" date="2020-12" db="UniProtKB">
        <authorList>
            <consortium name="EnsemblPlants"/>
        </authorList>
    </citation>
    <scope>IDENTIFICATION</scope>
</reference>
<dbReference type="Gramene" id="Pp3c5_11860V3.3">
    <property type="protein sequence ID" value="Pp3c5_11860V3.3"/>
    <property type="gene ID" value="Pp3c5_11860"/>
</dbReference>
<dbReference type="Proteomes" id="UP000006727">
    <property type="component" value="Chromosome 5"/>
</dbReference>
<accession>A0A7I4DQA0</accession>
<dbReference type="EnsemblPlants" id="Pp3c5_11860V3.2">
    <property type="protein sequence ID" value="Pp3c5_11860V3.2"/>
    <property type="gene ID" value="Pp3c5_11860"/>
</dbReference>
<reference evidence="1 2" key="2">
    <citation type="journal article" date="2018" name="Plant J.">
        <title>The Physcomitrella patens chromosome-scale assembly reveals moss genome structure and evolution.</title>
        <authorList>
            <person name="Lang D."/>
            <person name="Ullrich K.K."/>
            <person name="Murat F."/>
            <person name="Fuchs J."/>
            <person name="Jenkins J."/>
            <person name="Haas F.B."/>
            <person name="Piednoel M."/>
            <person name="Gundlach H."/>
            <person name="Van Bel M."/>
            <person name="Meyberg R."/>
            <person name="Vives C."/>
            <person name="Morata J."/>
            <person name="Symeonidi A."/>
            <person name="Hiss M."/>
            <person name="Muchero W."/>
            <person name="Kamisugi Y."/>
            <person name="Saleh O."/>
            <person name="Blanc G."/>
            <person name="Decker E.L."/>
            <person name="van Gessel N."/>
            <person name="Grimwood J."/>
            <person name="Hayes R.D."/>
            <person name="Graham S.W."/>
            <person name="Gunter L.E."/>
            <person name="McDaniel S.F."/>
            <person name="Hoernstein S.N.W."/>
            <person name="Larsson A."/>
            <person name="Li F.W."/>
            <person name="Perroud P.F."/>
            <person name="Phillips J."/>
            <person name="Ranjan P."/>
            <person name="Rokshar D.S."/>
            <person name="Rothfels C.J."/>
            <person name="Schneider L."/>
            <person name="Shu S."/>
            <person name="Stevenson D.W."/>
            <person name="Thummler F."/>
            <person name="Tillich M."/>
            <person name="Villarreal Aguilar J.C."/>
            <person name="Widiez T."/>
            <person name="Wong G.K."/>
            <person name="Wymore A."/>
            <person name="Zhang Y."/>
            <person name="Zimmer A.D."/>
            <person name="Quatrano R.S."/>
            <person name="Mayer K.F.X."/>
            <person name="Goodstein D."/>
            <person name="Casacuberta J.M."/>
            <person name="Vandepoele K."/>
            <person name="Reski R."/>
            <person name="Cuming A.C."/>
            <person name="Tuskan G.A."/>
            <person name="Maumus F."/>
            <person name="Salse J."/>
            <person name="Schmutz J."/>
            <person name="Rensing S.A."/>
        </authorList>
    </citation>
    <scope>NUCLEOTIDE SEQUENCE [LARGE SCALE GENOMIC DNA]</scope>
    <source>
        <strain evidence="1 2">cv. Gransden 2004</strain>
    </source>
</reference>
<proteinExistence type="predicted"/>
<dbReference type="Gramene" id="Pp3c5_11860V3.2">
    <property type="protein sequence ID" value="Pp3c5_11860V3.2"/>
    <property type="gene ID" value="Pp3c5_11860"/>
</dbReference>
<dbReference type="EnsemblPlants" id="Pp3c5_11860V3.3">
    <property type="protein sequence ID" value="Pp3c5_11860V3.3"/>
    <property type="gene ID" value="Pp3c5_11860"/>
</dbReference>
<keyword evidence="2" id="KW-1185">Reference proteome</keyword>
<sequence>MAMKLPLIKAVKNLNMKPEFCELKLGSTGGRRH</sequence>
<reference evidence="1 2" key="1">
    <citation type="journal article" date="2008" name="Science">
        <title>The Physcomitrella genome reveals evolutionary insights into the conquest of land by plants.</title>
        <authorList>
            <person name="Rensing S."/>
            <person name="Lang D."/>
            <person name="Zimmer A."/>
            <person name="Terry A."/>
            <person name="Salamov A."/>
            <person name="Shapiro H."/>
            <person name="Nishiyama T."/>
            <person name="Perroud P.-F."/>
            <person name="Lindquist E."/>
            <person name="Kamisugi Y."/>
            <person name="Tanahashi T."/>
            <person name="Sakakibara K."/>
            <person name="Fujita T."/>
            <person name="Oishi K."/>
            <person name="Shin-I T."/>
            <person name="Kuroki Y."/>
            <person name="Toyoda A."/>
            <person name="Suzuki Y."/>
            <person name="Hashimoto A."/>
            <person name="Yamaguchi K."/>
            <person name="Sugano A."/>
            <person name="Kohara Y."/>
            <person name="Fujiyama A."/>
            <person name="Anterola A."/>
            <person name="Aoki S."/>
            <person name="Ashton N."/>
            <person name="Barbazuk W.B."/>
            <person name="Barker E."/>
            <person name="Bennetzen J."/>
            <person name="Bezanilla M."/>
            <person name="Blankenship R."/>
            <person name="Cho S.H."/>
            <person name="Dutcher S."/>
            <person name="Estelle M."/>
            <person name="Fawcett J.A."/>
            <person name="Gundlach H."/>
            <person name="Hanada K."/>
            <person name="Heyl A."/>
            <person name="Hicks K.A."/>
            <person name="Hugh J."/>
            <person name="Lohr M."/>
            <person name="Mayer K."/>
            <person name="Melkozernov A."/>
            <person name="Murata T."/>
            <person name="Nelson D."/>
            <person name="Pils B."/>
            <person name="Prigge M."/>
            <person name="Reiss B."/>
            <person name="Renner T."/>
            <person name="Rombauts S."/>
            <person name="Rushton P."/>
            <person name="Sanderfoot A."/>
            <person name="Schween G."/>
            <person name="Shiu S.-H."/>
            <person name="Stueber K."/>
            <person name="Theodoulou F.L."/>
            <person name="Tu H."/>
            <person name="Van de Peer Y."/>
            <person name="Verrier P.J."/>
            <person name="Waters E."/>
            <person name="Wood A."/>
            <person name="Yang L."/>
            <person name="Cove D."/>
            <person name="Cuming A."/>
            <person name="Hasebe M."/>
            <person name="Lucas S."/>
            <person name="Mishler D.B."/>
            <person name="Reski R."/>
            <person name="Grigoriev I."/>
            <person name="Quatrano R.S."/>
            <person name="Boore J.L."/>
        </authorList>
    </citation>
    <scope>NUCLEOTIDE SEQUENCE [LARGE SCALE GENOMIC DNA]</scope>
    <source>
        <strain evidence="1 2">cv. Gransden 2004</strain>
    </source>
</reference>
<organism evidence="1 2">
    <name type="scientific">Physcomitrium patens</name>
    <name type="common">Spreading-leaved earth moss</name>
    <name type="synonym">Physcomitrella patens</name>
    <dbReference type="NCBI Taxonomy" id="3218"/>
    <lineage>
        <taxon>Eukaryota</taxon>
        <taxon>Viridiplantae</taxon>
        <taxon>Streptophyta</taxon>
        <taxon>Embryophyta</taxon>
        <taxon>Bryophyta</taxon>
        <taxon>Bryophytina</taxon>
        <taxon>Bryopsida</taxon>
        <taxon>Funariidae</taxon>
        <taxon>Funariales</taxon>
        <taxon>Funariaceae</taxon>
        <taxon>Physcomitrium</taxon>
    </lineage>
</organism>
<dbReference type="EMBL" id="ABEU02000005">
    <property type="status" value="NOT_ANNOTATED_CDS"/>
    <property type="molecule type" value="Genomic_DNA"/>
</dbReference>
<evidence type="ECO:0000313" key="1">
    <source>
        <dbReference type="EnsemblPlants" id="Pp3c5_11860V3.2"/>
    </source>
</evidence>
<name>A0A7I4DQA0_PHYPA</name>
<dbReference type="AlphaFoldDB" id="A0A7I4DQA0"/>
<evidence type="ECO:0000313" key="2">
    <source>
        <dbReference type="Proteomes" id="UP000006727"/>
    </source>
</evidence>
<protein>
    <submittedName>
        <fullName evidence="1">Uncharacterized protein</fullName>
    </submittedName>
</protein>